<sequence>MALLKRYTLYAVIAFSIFYLYHHFSFPSWLENDRMGAPKAGQNAPPTDMPSRSSFDWSKVPIRYPVESLNPLPTGKPRRLPRIQHSFEPEVVTTRNTRIARRDEIKGAFQRCWEAYKNNAWMRDEVTPISGRARDNFGGWAASLIDALDTLWIMGLKDEFKNAVAAVGNVDFGKTSLETVNVFETTIRHLGGLLSAYELSGEKTLLSKAIEVGEMLYVAFDTPNRMPITRWDFSKAQAGEPQVAHENVLEAEIGSLTMEFARLSQITGNTKWYDAVARIMSVFAEQQNQTMLPGMWPLVVNARDKNFKYGGAFTLAAMADSLYEYLAKTYALLGGLEPMYKEIYDNAMEAAAQHTLYRPMTPDNADILMAGMVNVNVTRSTTLDPQGQHLGCFAGGMYALGGRIFENQGHVEIGRKLTDGCVWAYRNSRFGMMPEVFHMRPCGPSMNDVCEWDEVEWMKDVAIRHPPEASASVLAKIPKGFTSIKDGRYILRPEAIESVFILYRITGDEKLRAAAWEMWLAIQKYTKTPLANAALLDVTVTNDAPTKMDSMESFWMAETLKYFYLIFSEPDLISLDDYVFNTEAHPFKIPK</sequence>
<name>A0ABQ9NM50_9PEZI</name>
<keyword evidence="5" id="KW-1015">Disulfide bond</keyword>
<evidence type="ECO:0000256" key="1">
    <source>
        <dbReference type="ARBA" id="ARBA00001913"/>
    </source>
</evidence>
<reference evidence="8" key="1">
    <citation type="submission" date="2022-10" db="EMBL/GenBank/DDBJ databases">
        <title>Culturing micro-colonial fungi from biological soil crusts in the Mojave desert and describing Neophaeococcomyces mojavensis, and introducing the new genera and species Taxawa tesnikishii.</title>
        <authorList>
            <person name="Kurbessoian T."/>
            <person name="Stajich J.E."/>
        </authorList>
    </citation>
    <scope>NUCLEOTIDE SEQUENCE</scope>
    <source>
        <strain evidence="8">TK_1</strain>
    </source>
</reference>
<dbReference type="InterPro" id="IPR036026">
    <property type="entry name" value="Seven-hairpin_glycosidases"/>
</dbReference>
<accession>A0ABQ9NM50</accession>
<dbReference type="EC" id="3.2.1.-" evidence="6"/>
<comment type="cofactor">
    <cofactor evidence="1">
        <name>Ca(2+)</name>
        <dbReference type="ChEBI" id="CHEBI:29108"/>
    </cofactor>
</comment>
<keyword evidence="9" id="KW-1185">Reference proteome</keyword>
<evidence type="ECO:0000256" key="3">
    <source>
        <dbReference type="ARBA" id="ARBA00007658"/>
    </source>
</evidence>
<dbReference type="PANTHER" id="PTHR11742">
    <property type="entry name" value="MANNOSYL-OLIGOSACCHARIDE ALPHA-1,2-MANNOSIDASE-RELATED"/>
    <property type="match status" value="1"/>
</dbReference>
<evidence type="ECO:0000313" key="8">
    <source>
        <dbReference type="EMBL" id="KAJ9659775.1"/>
    </source>
</evidence>
<evidence type="ECO:0000313" key="9">
    <source>
        <dbReference type="Proteomes" id="UP001172684"/>
    </source>
</evidence>
<keyword evidence="7" id="KW-0812">Transmembrane</keyword>
<feature type="transmembrane region" description="Helical" evidence="7">
    <location>
        <begin position="7"/>
        <end position="24"/>
    </location>
</feature>
<evidence type="ECO:0000256" key="7">
    <source>
        <dbReference type="SAM" id="Phobius"/>
    </source>
</evidence>
<dbReference type="Proteomes" id="UP001172684">
    <property type="component" value="Unassembled WGS sequence"/>
</dbReference>
<keyword evidence="7" id="KW-0472">Membrane</keyword>
<gene>
    <name evidence="8" type="ORF">H2201_007211</name>
</gene>
<comment type="similarity">
    <text evidence="3 6">Belongs to the glycosyl hydrolase 47 family.</text>
</comment>
<comment type="caution">
    <text evidence="8">The sequence shown here is derived from an EMBL/GenBank/DDBJ whole genome shotgun (WGS) entry which is preliminary data.</text>
</comment>
<keyword evidence="7" id="KW-1133">Transmembrane helix</keyword>
<protein>
    <recommendedName>
        <fullName evidence="6">alpha-1,2-Mannosidase</fullName>
        <ecNumber evidence="6">3.2.1.-</ecNumber>
    </recommendedName>
</protein>
<evidence type="ECO:0000256" key="2">
    <source>
        <dbReference type="ARBA" id="ARBA00004922"/>
    </source>
</evidence>
<dbReference type="InterPro" id="IPR001382">
    <property type="entry name" value="Glyco_hydro_47"/>
</dbReference>
<dbReference type="Pfam" id="PF01532">
    <property type="entry name" value="Glyco_hydro_47"/>
    <property type="match status" value="1"/>
</dbReference>
<organism evidence="8 9">
    <name type="scientific">Coniosporium apollinis</name>
    <dbReference type="NCBI Taxonomy" id="61459"/>
    <lineage>
        <taxon>Eukaryota</taxon>
        <taxon>Fungi</taxon>
        <taxon>Dikarya</taxon>
        <taxon>Ascomycota</taxon>
        <taxon>Pezizomycotina</taxon>
        <taxon>Dothideomycetes</taxon>
        <taxon>Dothideomycetes incertae sedis</taxon>
        <taxon>Coniosporium</taxon>
    </lineage>
</organism>
<dbReference type="InterPro" id="IPR012341">
    <property type="entry name" value="6hp_glycosidase-like_sf"/>
</dbReference>
<keyword evidence="6" id="KW-0326">Glycosidase</keyword>
<evidence type="ECO:0000256" key="5">
    <source>
        <dbReference type="ARBA" id="ARBA00023157"/>
    </source>
</evidence>
<comment type="pathway">
    <text evidence="2">Protein modification; protein glycosylation.</text>
</comment>
<dbReference type="Gene3D" id="1.50.10.10">
    <property type="match status" value="1"/>
</dbReference>
<dbReference type="PRINTS" id="PR00747">
    <property type="entry name" value="GLYHDRLASE47"/>
</dbReference>
<dbReference type="PANTHER" id="PTHR11742:SF89">
    <property type="entry name" value="ALPHA-1,2-MANNOSIDASE"/>
    <property type="match status" value="1"/>
</dbReference>
<dbReference type="InterPro" id="IPR050749">
    <property type="entry name" value="Glycosyl_Hydrolase_47"/>
</dbReference>
<dbReference type="EMBL" id="JAPDRL010000072">
    <property type="protein sequence ID" value="KAJ9659775.1"/>
    <property type="molecule type" value="Genomic_DNA"/>
</dbReference>
<evidence type="ECO:0000256" key="6">
    <source>
        <dbReference type="RuleBase" id="RU361193"/>
    </source>
</evidence>
<dbReference type="SUPFAM" id="SSF48225">
    <property type="entry name" value="Seven-hairpin glycosidases"/>
    <property type="match status" value="1"/>
</dbReference>
<evidence type="ECO:0000256" key="4">
    <source>
        <dbReference type="ARBA" id="ARBA00022801"/>
    </source>
</evidence>
<keyword evidence="4 6" id="KW-0378">Hydrolase</keyword>
<proteinExistence type="inferred from homology"/>